<evidence type="ECO:0008006" key="4">
    <source>
        <dbReference type="Google" id="ProtNLM"/>
    </source>
</evidence>
<reference evidence="2" key="1">
    <citation type="submission" date="2022-11" db="EMBL/GenBank/DDBJ databases">
        <title>Genomic of Pseudomonas TF18.</title>
        <authorList>
            <person name="Liu T."/>
        </authorList>
    </citation>
    <scope>NUCLEOTIDE SEQUENCE</scope>
    <source>
        <strain evidence="2">TF18</strain>
    </source>
</reference>
<protein>
    <recommendedName>
        <fullName evidence="4">Lipoprotein</fullName>
    </recommendedName>
</protein>
<dbReference type="RefSeq" id="WP_230726257.1">
    <property type="nucleotide sequence ID" value="NZ_CP113257.1"/>
</dbReference>
<sequence length="212" mass="23434">MAELSASLKQAKRYGLTLALLLAAAHGQAAAAPPACTGADYYFPSGSFPRHYPASDEERRRWYAEPLARLGEPSLSCGHSPDLQSYRLLWLNGLAHPVTIRITRSAGAVMLHAFQLSGWGRADPGKLAAYSHRRLAEADWNRLQAALAAADFWRLPTSGNLYGIHGGQWVIEGNDQGRYHLVDRWSPASGTYRTLGDLFFELADWARPYPNQ</sequence>
<organism evidence="2 3">
    <name type="scientific">Stutzerimonas frequens</name>
    <dbReference type="NCBI Taxonomy" id="2968969"/>
    <lineage>
        <taxon>Bacteria</taxon>
        <taxon>Pseudomonadati</taxon>
        <taxon>Pseudomonadota</taxon>
        <taxon>Gammaproteobacteria</taxon>
        <taxon>Pseudomonadales</taxon>
        <taxon>Pseudomonadaceae</taxon>
        <taxon>Stutzerimonas</taxon>
    </lineage>
</organism>
<feature type="signal peptide" evidence="1">
    <location>
        <begin position="1"/>
        <end position="31"/>
    </location>
</feature>
<gene>
    <name evidence="2" type="ORF">OSV15_01805</name>
</gene>
<dbReference type="EMBL" id="CP113257">
    <property type="protein sequence ID" value="WAE52951.1"/>
    <property type="molecule type" value="Genomic_DNA"/>
</dbReference>
<dbReference type="Proteomes" id="UP001164632">
    <property type="component" value="Chromosome"/>
</dbReference>
<dbReference type="AlphaFoldDB" id="A0AA47HZ59"/>
<accession>A0AA47HZ59</accession>
<evidence type="ECO:0000256" key="1">
    <source>
        <dbReference type="SAM" id="SignalP"/>
    </source>
</evidence>
<keyword evidence="1" id="KW-0732">Signal</keyword>
<evidence type="ECO:0000313" key="2">
    <source>
        <dbReference type="EMBL" id="WAE52951.1"/>
    </source>
</evidence>
<evidence type="ECO:0000313" key="3">
    <source>
        <dbReference type="Proteomes" id="UP001164632"/>
    </source>
</evidence>
<feature type="chain" id="PRO_5041382140" description="Lipoprotein" evidence="1">
    <location>
        <begin position="32"/>
        <end position="212"/>
    </location>
</feature>
<proteinExistence type="predicted"/>
<name>A0AA47HZ59_9GAMM</name>